<keyword evidence="2 3" id="KW-0802">TPR repeat</keyword>
<dbReference type="InterPro" id="IPR050498">
    <property type="entry name" value="Ycf3"/>
</dbReference>
<gene>
    <name evidence="5" type="ORF">SteCoe_16569</name>
</gene>
<dbReference type="SUPFAM" id="SSF48452">
    <property type="entry name" value="TPR-like"/>
    <property type="match status" value="3"/>
</dbReference>
<dbReference type="PROSITE" id="PS50005">
    <property type="entry name" value="TPR"/>
    <property type="match status" value="3"/>
</dbReference>
<feature type="repeat" description="TPR" evidence="3">
    <location>
        <begin position="100"/>
        <end position="133"/>
    </location>
</feature>
<comment type="caution">
    <text evidence="5">The sequence shown here is derived from an EMBL/GenBank/DDBJ whole genome shotgun (WGS) entry which is preliminary data.</text>
</comment>
<organism evidence="5 6">
    <name type="scientific">Stentor coeruleus</name>
    <dbReference type="NCBI Taxonomy" id="5963"/>
    <lineage>
        <taxon>Eukaryota</taxon>
        <taxon>Sar</taxon>
        <taxon>Alveolata</taxon>
        <taxon>Ciliophora</taxon>
        <taxon>Postciliodesmatophora</taxon>
        <taxon>Heterotrichea</taxon>
        <taxon>Heterotrichida</taxon>
        <taxon>Stentoridae</taxon>
        <taxon>Stentor</taxon>
    </lineage>
</organism>
<dbReference type="OrthoDB" id="1926212at2759"/>
<dbReference type="InterPro" id="IPR011990">
    <property type="entry name" value="TPR-like_helical_dom_sf"/>
</dbReference>
<proteinExistence type="predicted"/>
<feature type="region of interest" description="Disordered" evidence="4">
    <location>
        <begin position="1"/>
        <end position="35"/>
    </location>
</feature>
<reference evidence="5 6" key="1">
    <citation type="submission" date="2016-11" db="EMBL/GenBank/DDBJ databases">
        <title>The macronuclear genome of Stentor coeruleus: a giant cell with tiny introns.</title>
        <authorList>
            <person name="Slabodnick M."/>
            <person name="Ruby J.G."/>
            <person name="Reiff S.B."/>
            <person name="Swart E.C."/>
            <person name="Gosai S."/>
            <person name="Prabakaran S."/>
            <person name="Witkowska E."/>
            <person name="Larue G.E."/>
            <person name="Fisher S."/>
            <person name="Freeman R.M."/>
            <person name="Gunawardena J."/>
            <person name="Chu W."/>
            <person name="Stover N.A."/>
            <person name="Gregory B.D."/>
            <person name="Nowacki M."/>
            <person name="Derisi J."/>
            <person name="Roy S.W."/>
            <person name="Marshall W.F."/>
            <person name="Sood P."/>
        </authorList>
    </citation>
    <scope>NUCLEOTIDE SEQUENCE [LARGE SCALE GENOMIC DNA]</scope>
    <source>
        <strain evidence="5">WM001</strain>
    </source>
</reference>
<dbReference type="Gene3D" id="1.25.40.10">
    <property type="entry name" value="Tetratricopeptide repeat domain"/>
    <property type="match status" value="4"/>
</dbReference>
<accession>A0A1R2C100</accession>
<name>A0A1R2C100_9CILI</name>
<dbReference type="Pfam" id="PF12895">
    <property type="entry name" value="ANAPC3"/>
    <property type="match status" value="1"/>
</dbReference>
<dbReference type="InterPro" id="IPR019734">
    <property type="entry name" value="TPR_rpt"/>
</dbReference>
<dbReference type="EMBL" id="MPUH01000332">
    <property type="protein sequence ID" value="OMJ82649.1"/>
    <property type="molecule type" value="Genomic_DNA"/>
</dbReference>
<keyword evidence="6" id="KW-1185">Reference proteome</keyword>
<protein>
    <submittedName>
        <fullName evidence="5">Uncharacterized protein</fullName>
    </submittedName>
</protein>
<keyword evidence="1" id="KW-0677">Repeat</keyword>
<dbReference type="PANTHER" id="PTHR44858">
    <property type="entry name" value="TETRATRICOPEPTIDE REPEAT PROTEIN 6"/>
    <property type="match status" value="1"/>
</dbReference>
<feature type="repeat" description="TPR" evidence="3">
    <location>
        <begin position="203"/>
        <end position="236"/>
    </location>
</feature>
<evidence type="ECO:0000256" key="2">
    <source>
        <dbReference type="ARBA" id="ARBA00022803"/>
    </source>
</evidence>
<evidence type="ECO:0000256" key="4">
    <source>
        <dbReference type="SAM" id="MobiDB-lite"/>
    </source>
</evidence>
<dbReference type="SMART" id="SM00028">
    <property type="entry name" value="TPR"/>
    <property type="match status" value="18"/>
</dbReference>
<dbReference type="Proteomes" id="UP000187209">
    <property type="component" value="Unassembled WGS sequence"/>
</dbReference>
<dbReference type="PANTHER" id="PTHR44858:SF1">
    <property type="entry name" value="UDP-N-ACETYLGLUCOSAMINE--PEPTIDE N-ACETYLGLUCOSAMINYLTRANSFERASE SPINDLY-RELATED"/>
    <property type="match status" value="1"/>
</dbReference>
<evidence type="ECO:0000313" key="6">
    <source>
        <dbReference type="Proteomes" id="UP000187209"/>
    </source>
</evidence>
<evidence type="ECO:0000313" key="5">
    <source>
        <dbReference type="EMBL" id="OMJ82649.1"/>
    </source>
</evidence>
<dbReference type="Pfam" id="PF13432">
    <property type="entry name" value="TPR_16"/>
    <property type="match status" value="2"/>
</dbReference>
<sequence length="1003" mass="114356">MSIRGFSPIVGIQAKPKHPIPQHPPKSGRTHSEKKFSPQINKLFTCYNDGTNQNNKSFTVDKSKNISLAHLNSRNGSLGKCRNFRSITKLTTKETAKKESSILLVKAKAEMKDNNYKSAMNYLNKLIKEEPNNPDALYSRGKCYINLMLYKEAIPDLLSLIQDNPLFEKNVYIALAMSFVALNDYTTAIRQLTKALIKFPKFKDAYLARGQLLTHQKIWDKAINDFYKVINFSPEDGNAYIGLADALIGMGDYQNSLKVLNSAVKCKNTSNQAYLRRGKIFYEQDNFKLAMKELNKAIKSAPLEAESYYYKALVQLNQDNLAEAALCLEQVVKYDIDKKFTGAAIYDLGAIKIKQKDYYGAMHTFKRATDKNVEIKQQKILVKYVESILTLMKRKFKDGISLLTKIIKNNHPLIQEYIGNCYTFRGYAYAAQELHEKATKDLSTAGKMQKLDSASEYNYMISQGILLAEKKSDQAIMFFTKTRELYSKNPETYAYEACIYFLNKNCNKCKELLNVAIELKPGDSDLHFFRGIVSYYEGKNDECVQDLEIAIEKSEDNNPYHYMCRGLSYAQLSLYLEAINDFSAVLQLNENLVQAFLYRGKCAFLQEDTNLAYADFQKLLYAKPEDPEVHINAGNLLMLTQCTEDAIKAYNNSLAKAKSKIPYIQKAKCNLILNKLSEAIQEISEALVLENNKKLLQDYNMLRSLEMCHDGKFNEALIVLQSFSTDGNIIKLREIRKFIGICFFYLKEYVYAQTIFQNLLETTDTDIDTIETMYNLALCNIMAENYEASLAQLNELAYMTDRNDRGKILLLSGFIHIGLDNDHEGKEFLSEAYKFDPQTVTQFLKSNTKVSVLAFNTKNNFSEGFPLITSSIGNTTPINIRLSFGLPLVEMPTIEFDIEESILKQFSMKNIKCKPEAPWLNRVQGMIQFTDEVHDIVSETVADSIEENLGEEEPQDDVFEDGIENFKKYRSALCLPKGGSDQILKNIQAVYANNHDEDSSEVF</sequence>
<evidence type="ECO:0000256" key="3">
    <source>
        <dbReference type="PROSITE-ProRule" id="PRU00339"/>
    </source>
</evidence>
<feature type="repeat" description="TPR" evidence="3">
    <location>
        <begin position="271"/>
        <end position="304"/>
    </location>
</feature>
<evidence type="ECO:0000256" key="1">
    <source>
        <dbReference type="ARBA" id="ARBA00022737"/>
    </source>
</evidence>
<dbReference type="AlphaFoldDB" id="A0A1R2C100"/>